<feature type="transmembrane region" description="Helical" evidence="1">
    <location>
        <begin position="280"/>
        <end position="300"/>
    </location>
</feature>
<dbReference type="Pfam" id="PF13772">
    <property type="entry name" value="AIG2_2"/>
    <property type="match status" value="1"/>
</dbReference>
<keyword evidence="1" id="KW-0812">Transmembrane</keyword>
<keyword evidence="2" id="KW-0732">Signal</keyword>
<protein>
    <submittedName>
        <fullName evidence="3">Uncharacterized protein</fullName>
    </submittedName>
</protein>
<reference evidence="3" key="1">
    <citation type="submission" date="2021-01" db="EMBL/GenBank/DDBJ databases">
        <authorList>
            <person name="Corre E."/>
            <person name="Pelletier E."/>
            <person name="Niang G."/>
            <person name="Scheremetjew M."/>
            <person name="Finn R."/>
            <person name="Kale V."/>
            <person name="Holt S."/>
            <person name="Cochrane G."/>
            <person name="Meng A."/>
            <person name="Brown T."/>
            <person name="Cohen L."/>
        </authorList>
    </citation>
    <scope>NUCLEOTIDE SEQUENCE</scope>
    <source>
        <strain evidence="3">CCMP3107</strain>
    </source>
</reference>
<evidence type="ECO:0000313" key="3">
    <source>
        <dbReference type="EMBL" id="CAE0648759.1"/>
    </source>
</evidence>
<evidence type="ECO:0000256" key="2">
    <source>
        <dbReference type="SAM" id="SignalP"/>
    </source>
</evidence>
<feature type="signal peptide" evidence="2">
    <location>
        <begin position="1"/>
        <end position="28"/>
    </location>
</feature>
<dbReference type="AlphaFoldDB" id="A0A6V2TEL4"/>
<sequence>MKMPNQIGNTFKLTAAVLVCSCVFSVKALQSRCFSETQSRLILHTASQQTNNPDDEECESTLPELLSIDLSKMSNKKLVWYFSYGANMSRGVLAGRHKISPEFSYPARVKDPDFDVLSFSHRGGFATLIGSSDPAARGTVSEARRTKVGTTTKEAVAKERAPATREAQHVWQGAHGVLHAVPLEAVQGTLARVESGYRLRTITVQPYGCEELINAKAFVSSPLLKLSQSLPPSTRYLSLIKQGAKEHQLEESYIDWLYSIESIEHASSMGKEYFETSSNIMASVLGVCTSTMGLYFYYMYCLAPH</sequence>
<proteinExistence type="predicted"/>
<keyword evidence="1" id="KW-1133">Transmembrane helix</keyword>
<accession>A0A6V2TEL4</accession>
<dbReference type="InterPro" id="IPR013024">
    <property type="entry name" value="GGCT-like"/>
</dbReference>
<gene>
    <name evidence="3" type="ORF">HAKA00212_LOCUS24442</name>
</gene>
<feature type="chain" id="PRO_5030161013" evidence="2">
    <location>
        <begin position="29"/>
        <end position="305"/>
    </location>
</feature>
<organism evidence="3">
    <name type="scientific">Heterosigma akashiwo</name>
    <name type="common">Chromophytic alga</name>
    <name type="synonym">Heterosigma carterae</name>
    <dbReference type="NCBI Taxonomy" id="2829"/>
    <lineage>
        <taxon>Eukaryota</taxon>
        <taxon>Sar</taxon>
        <taxon>Stramenopiles</taxon>
        <taxon>Ochrophyta</taxon>
        <taxon>Raphidophyceae</taxon>
        <taxon>Chattonellales</taxon>
        <taxon>Chattonellaceae</taxon>
        <taxon>Heterosigma</taxon>
    </lineage>
</organism>
<keyword evidence="1" id="KW-0472">Membrane</keyword>
<evidence type="ECO:0000256" key="1">
    <source>
        <dbReference type="SAM" id="Phobius"/>
    </source>
</evidence>
<dbReference type="EMBL" id="HBIU01055645">
    <property type="protein sequence ID" value="CAE0648759.1"/>
    <property type="molecule type" value="Transcribed_RNA"/>
</dbReference>
<name>A0A6V2TEL4_HETAK</name>
<dbReference type="Gene3D" id="3.10.490.10">
    <property type="entry name" value="Gamma-glutamyl cyclotransferase-like"/>
    <property type="match status" value="1"/>
</dbReference>
<dbReference type="CDD" id="cd06661">
    <property type="entry name" value="GGCT_like"/>
    <property type="match status" value="1"/>
</dbReference>